<reference evidence="5" key="1">
    <citation type="submission" date="2015-01" db="EMBL/GenBank/DDBJ databases">
        <title>Flavisolibacter sp./LCS9/ whole genome sequencing.</title>
        <authorList>
            <person name="Kim M.K."/>
            <person name="Srinivasan S."/>
            <person name="Lee J.-J."/>
        </authorList>
    </citation>
    <scope>NUCLEOTIDE SEQUENCE [LARGE SCALE GENOMIC DNA]</scope>
    <source>
        <strain evidence="5">LCS9</strain>
    </source>
</reference>
<dbReference type="EMBL" id="CP011390">
    <property type="protein sequence ID" value="ANE51124.1"/>
    <property type="molecule type" value="Genomic_DNA"/>
</dbReference>
<accession>A0A172TW50</accession>
<feature type="transmembrane region" description="Helical" evidence="2">
    <location>
        <begin position="213"/>
        <end position="235"/>
    </location>
</feature>
<gene>
    <name evidence="4" type="ORF">SY85_12045</name>
</gene>
<feature type="domain" description="PepSY" evidence="3">
    <location>
        <begin position="266"/>
        <end position="328"/>
    </location>
</feature>
<reference evidence="4 5" key="2">
    <citation type="journal article" date="2016" name="Int. J. Syst. Evol. Microbiol.">
        <title>Flavisolibacter tropicus sp. nov., isolated from tropical soil.</title>
        <authorList>
            <person name="Lee J.J."/>
            <person name="Kang M.S."/>
            <person name="Kim G.S."/>
            <person name="Lee C.S."/>
            <person name="Lim S."/>
            <person name="Lee J."/>
            <person name="Roh S.H."/>
            <person name="Kang H."/>
            <person name="Ha J.M."/>
            <person name="Bae S."/>
            <person name="Jung H.Y."/>
            <person name="Kim M.K."/>
        </authorList>
    </citation>
    <scope>NUCLEOTIDE SEQUENCE [LARGE SCALE GENOMIC DNA]</scope>
    <source>
        <strain evidence="4 5">LCS9</strain>
    </source>
</reference>
<protein>
    <recommendedName>
        <fullName evidence="3">PepSY domain-containing protein</fullName>
    </recommendedName>
</protein>
<evidence type="ECO:0000313" key="5">
    <source>
        <dbReference type="Proteomes" id="UP000077177"/>
    </source>
</evidence>
<dbReference type="PANTHER" id="PTHR34219">
    <property type="entry name" value="IRON-REGULATED INNER MEMBRANE PROTEIN-RELATED"/>
    <property type="match status" value="1"/>
</dbReference>
<dbReference type="RefSeq" id="WP_066404807.1">
    <property type="nucleotide sequence ID" value="NZ_CP011390.1"/>
</dbReference>
<evidence type="ECO:0000256" key="1">
    <source>
        <dbReference type="SAM" id="MobiDB-lite"/>
    </source>
</evidence>
<feature type="transmembrane region" description="Helical" evidence="2">
    <location>
        <begin position="12"/>
        <end position="32"/>
    </location>
</feature>
<evidence type="ECO:0000256" key="2">
    <source>
        <dbReference type="SAM" id="Phobius"/>
    </source>
</evidence>
<keyword evidence="5" id="KW-1185">Reference proteome</keyword>
<feature type="transmembrane region" description="Helical" evidence="2">
    <location>
        <begin position="359"/>
        <end position="380"/>
    </location>
</feature>
<keyword evidence="2" id="KW-1133">Transmembrane helix</keyword>
<evidence type="ECO:0000313" key="4">
    <source>
        <dbReference type="EMBL" id="ANE51124.1"/>
    </source>
</evidence>
<feature type="transmembrane region" description="Helical" evidence="2">
    <location>
        <begin position="164"/>
        <end position="185"/>
    </location>
</feature>
<dbReference type="PANTHER" id="PTHR34219:SF3">
    <property type="entry name" value="BLL7967 PROTEIN"/>
    <property type="match status" value="1"/>
</dbReference>
<dbReference type="Proteomes" id="UP000077177">
    <property type="component" value="Chromosome"/>
</dbReference>
<dbReference type="OrthoDB" id="111691at2"/>
<dbReference type="STRING" id="1492898.SY85_12045"/>
<dbReference type="KEGG" id="fla:SY85_12045"/>
<dbReference type="InterPro" id="IPR005625">
    <property type="entry name" value="PepSY-ass_TM"/>
</dbReference>
<name>A0A172TW50_9BACT</name>
<dbReference type="AlphaFoldDB" id="A0A172TW50"/>
<keyword evidence="2" id="KW-0812">Transmembrane</keyword>
<dbReference type="InterPro" id="IPR025711">
    <property type="entry name" value="PepSY"/>
</dbReference>
<proteinExistence type="predicted"/>
<dbReference type="Pfam" id="PF03929">
    <property type="entry name" value="PepSY_TM"/>
    <property type="match status" value="1"/>
</dbReference>
<feature type="region of interest" description="Disordered" evidence="1">
    <location>
        <begin position="88"/>
        <end position="116"/>
    </location>
</feature>
<organism evidence="4 5">
    <name type="scientific">Flavisolibacter tropicus</name>
    <dbReference type="NCBI Taxonomy" id="1492898"/>
    <lineage>
        <taxon>Bacteria</taxon>
        <taxon>Pseudomonadati</taxon>
        <taxon>Bacteroidota</taxon>
        <taxon>Chitinophagia</taxon>
        <taxon>Chitinophagales</taxon>
        <taxon>Chitinophagaceae</taxon>
        <taxon>Flavisolibacter</taxon>
    </lineage>
</organism>
<dbReference type="PATRIC" id="fig|1492898.3.peg.2598"/>
<keyword evidence="2" id="KW-0472">Membrane</keyword>
<evidence type="ECO:0000259" key="3">
    <source>
        <dbReference type="Pfam" id="PF03413"/>
    </source>
</evidence>
<dbReference type="Pfam" id="PF03413">
    <property type="entry name" value="PepSY"/>
    <property type="match status" value="1"/>
</dbReference>
<sequence length="403" mass="44846">MKVFFRRIHLYLSLAAGLVILTCCLTGAILVFEKDLQMAFNKERYFVAQGSQRLSLDQLSKVVKQGFPEMKINGVKVYEDPTRSVEFSVSPAPKKDKKAEGLPAAAKGKEKTAAPAGRQPGFTIFVNPYTGDLLEKYSYKETSFYQVFALHRWLLGGEKSAGKYIVGVSTFIFLFILITGIILWWPKTKKILKQRLTVKWDAGWKRINHDFHLVFGFYSAIFLFIFAFTGLAWSFEWFNDGIYKVTNSSSKPPAPPKSEYAANTDRISFDAALASAKTVYNGAEFYTISAPKDSTEVFNVSALPANAVHESATNAVYVDQYSGKVAGQLAYENRSLGARVRSTFKPVHTGSIWGTPSKIIALLVCIMGVTFPITGVIMWINRTKKSKKKSGPMHATKKETAVA</sequence>